<name>A0A9W6EYZ4_9CHLO</name>
<dbReference type="EMBL" id="BRXU01000002">
    <property type="protein sequence ID" value="GLC49591.1"/>
    <property type="molecule type" value="Genomic_DNA"/>
</dbReference>
<organism evidence="1 2">
    <name type="scientific">Pleodorina starrii</name>
    <dbReference type="NCBI Taxonomy" id="330485"/>
    <lineage>
        <taxon>Eukaryota</taxon>
        <taxon>Viridiplantae</taxon>
        <taxon>Chlorophyta</taxon>
        <taxon>core chlorophytes</taxon>
        <taxon>Chlorophyceae</taxon>
        <taxon>CS clade</taxon>
        <taxon>Chlamydomonadales</taxon>
        <taxon>Volvocaceae</taxon>
        <taxon>Pleodorina</taxon>
    </lineage>
</organism>
<dbReference type="AlphaFoldDB" id="A0A9W6EYZ4"/>
<evidence type="ECO:0000313" key="1">
    <source>
        <dbReference type="EMBL" id="GLC49591.1"/>
    </source>
</evidence>
<protein>
    <submittedName>
        <fullName evidence="1">Uncharacterized protein</fullName>
    </submittedName>
</protein>
<proteinExistence type="predicted"/>
<comment type="caution">
    <text evidence="1">The sequence shown here is derived from an EMBL/GenBank/DDBJ whole genome shotgun (WGS) entry which is preliminary data.</text>
</comment>
<sequence>MYVDGRSSTPRPLAARAAAVPLPPAARVDTVSSFRWGKYLSLHSLNLPAAASTAAATAAAVTASDPRYSRDALQPRRATAG</sequence>
<keyword evidence="2" id="KW-1185">Reference proteome</keyword>
<reference evidence="1 2" key="1">
    <citation type="journal article" date="2023" name="Commun. Biol.">
        <title>Reorganization of the ancestral sex-determining regions during the evolution of trioecy in Pleodorina starrii.</title>
        <authorList>
            <person name="Takahashi K."/>
            <person name="Suzuki S."/>
            <person name="Kawai-Toyooka H."/>
            <person name="Yamamoto K."/>
            <person name="Hamaji T."/>
            <person name="Ootsuki R."/>
            <person name="Yamaguchi H."/>
            <person name="Kawachi M."/>
            <person name="Higashiyama T."/>
            <person name="Nozaki H."/>
        </authorList>
    </citation>
    <scope>NUCLEOTIDE SEQUENCE [LARGE SCALE GENOMIC DNA]</scope>
    <source>
        <strain evidence="1 2">NIES-4479</strain>
    </source>
</reference>
<dbReference type="Proteomes" id="UP001165080">
    <property type="component" value="Unassembled WGS sequence"/>
</dbReference>
<gene>
    <name evidence="1" type="primary">PLEST008710</name>
    <name evidence="1" type="ORF">PLESTB_000261900</name>
</gene>
<accession>A0A9W6EYZ4</accession>
<evidence type="ECO:0000313" key="2">
    <source>
        <dbReference type="Proteomes" id="UP001165080"/>
    </source>
</evidence>